<dbReference type="AlphaFoldDB" id="B9SN42"/>
<evidence type="ECO:0000313" key="3">
    <source>
        <dbReference type="Proteomes" id="UP000008311"/>
    </source>
</evidence>
<feature type="region of interest" description="Disordered" evidence="1">
    <location>
        <begin position="54"/>
        <end position="85"/>
    </location>
</feature>
<dbReference type="InParanoid" id="B9SN42"/>
<evidence type="ECO:0000313" key="2">
    <source>
        <dbReference type="EMBL" id="EEF34977.1"/>
    </source>
</evidence>
<accession>B9SN42</accession>
<organism evidence="2 3">
    <name type="scientific">Ricinus communis</name>
    <name type="common">Castor bean</name>
    <dbReference type="NCBI Taxonomy" id="3988"/>
    <lineage>
        <taxon>Eukaryota</taxon>
        <taxon>Viridiplantae</taxon>
        <taxon>Streptophyta</taxon>
        <taxon>Embryophyta</taxon>
        <taxon>Tracheophyta</taxon>
        <taxon>Spermatophyta</taxon>
        <taxon>Magnoliopsida</taxon>
        <taxon>eudicotyledons</taxon>
        <taxon>Gunneridae</taxon>
        <taxon>Pentapetalae</taxon>
        <taxon>rosids</taxon>
        <taxon>fabids</taxon>
        <taxon>Malpighiales</taxon>
        <taxon>Euphorbiaceae</taxon>
        <taxon>Acalyphoideae</taxon>
        <taxon>Acalypheae</taxon>
        <taxon>Ricinus</taxon>
    </lineage>
</organism>
<keyword evidence="3" id="KW-1185">Reference proteome</keyword>
<evidence type="ECO:0000256" key="1">
    <source>
        <dbReference type="SAM" id="MobiDB-lite"/>
    </source>
</evidence>
<gene>
    <name evidence="2" type="ORF">RCOM_0312570</name>
</gene>
<dbReference type="Proteomes" id="UP000008311">
    <property type="component" value="Unassembled WGS sequence"/>
</dbReference>
<sequence>MKEVDVFEEGSGLNKDRESNKKVIKYEGLSDDDEELQEARNKLRQFTQRNCRFEAVGRDKNATNNNKQTEEDRNKPVVDAGNDTD</sequence>
<dbReference type="EMBL" id="EQ974042">
    <property type="protein sequence ID" value="EEF34977.1"/>
    <property type="molecule type" value="Genomic_DNA"/>
</dbReference>
<proteinExistence type="predicted"/>
<protein>
    <submittedName>
        <fullName evidence="2">Uncharacterized protein</fullName>
    </submittedName>
</protein>
<reference evidence="3" key="1">
    <citation type="journal article" date="2010" name="Nat. Biotechnol.">
        <title>Draft genome sequence of the oilseed species Ricinus communis.</title>
        <authorList>
            <person name="Chan A.P."/>
            <person name="Crabtree J."/>
            <person name="Zhao Q."/>
            <person name="Lorenzi H."/>
            <person name="Orvis J."/>
            <person name="Puiu D."/>
            <person name="Melake-Berhan A."/>
            <person name="Jones K.M."/>
            <person name="Redman J."/>
            <person name="Chen G."/>
            <person name="Cahoon E.B."/>
            <person name="Gedil M."/>
            <person name="Stanke M."/>
            <person name="Haas B.J."/>
            <person name="Wortman J.R."/>
            <person name="Fraser-Liggett C.M."/>
            <person name="Ravel J."/>
            <person name="Rabinowicz P.D."/>
        </authorList>
    </citation>
    <scope>NUCLEOTIDE SEQUENCE [LARGE SCALE GENOMIC DNA]</scope>
    <source>
        <strain evidence="3">cv. Hale</strain>
    </source>
</reference>
<name>B9SN42_RICCO</name>